<sequence length="145" mass="16849">MSDLSFHSFIIILWALFAEELGWRGYLQDYLLKKTKEQLVPLITGTVWALWHVNFYMLGTMEIPFLIFFIGCIVDSHIYFSLTKKSKGNVLPASFLHFSYNLSITLFLINPSKNNGSLTPYIFTILLFLFIALFLKYSEKQTQTT</sequence>
<evidence type="ECO:0000313" key="4">
    <source>
        <dbReference type="EMBL" id="MBP1044742.1"/>
    </source>
</evidence>
<evidence type="ECO:0000259" key="3">
    <source>
        <dbReference type="Pfam" id="PF02517"/>
    </source>
</evidence>
<comment type="caution">
    <text evidence="4">The sequence shown here is derived from an EMBL/GenBank/DDBJ whole genome shotgun (WGS) entry which is preliminary data.</text>
</comment>
<keyword evidence="2" id="KW-1133">Transmembrane helix</keyword>
<keyword evidence="2" id="KW-0472">Membrane</keyword>
<reference evidence="4 5" key="1">
    <citation type="submission" date="2020-12" db="EMBL/GenBank/DDBJ databases">
        <title>Vagococcus allomyrinae sp. nov. and Enterococcus lavae sp. nov., isolated from the larvae of Allomyrina dichotoma.</title>
        <authorList>
            <person name="Lee S.D."/>
        </authorList>
    </citation>
    <scope>NUCLEOTIDE SEQUENCE [LARGE SCALE GENOMIC DNA]</scope>
    <source>
        <strain evidence="4 5">BWM-S5</strain>
    </source>
</reference>
<feature type="domain" description="CAAX prenyl protease 2/Lysostaphin resistance protein A-like" evidence="3">
    <location>
        <begin position="7"/>
        <end position="102"/>
    </location>
</feature>
<evidence type="ECO:0000313" key="5">
    <source>
        <dbReference type="Proteomes" id="UP000673375"/>
    </source>
</evidence>
<dbReference type="Pfam" id="PF02517">
    <property type="entry name" value="Rce1-like"/>
    <property type="match status" value="1"/>
</dbReference>
<dbReference type="InterPro" id="IPR003675">
    <property type="entry name" value="Rce1/LyrA-like_dom"/>
</dbReference>
<feature type="transmembrane region" description="Helical" evidence="2">
    <location>
        <begin position="121"/>
        <end position="138"/>
    </location>
</feature>
<evidence type="ECO:0000256" key="2">
    <source>
        <dbReference type="SAM" id="Phobius"/>
    </source>
</evidence>
<name>A0ABS4CES0_9ENTE</name>
<dbReference type="InterPro" id="IPR042150">
    <property type="entry name" value="MmRce1-like"/>
</dbReference>
<feature type="transmembrane region" description="Helical" evidence="2">
    <location>
        <begin position="63"/>
        <end position="82"/>
    </location>
</feature>
<keyword evidence="4" id="KW-0645">Protease</keyword>
<protein>
    <submittedName>
        <fullName evidence="4">CPBP family intramembrane metalloprotease</fullName>
    </submittedName>
</protein>
<accession>A0ABS4CES0</accession>
<keyword evidence="5" id="KW-1185">Reference proteome</keyword>
<dbReference type="RefSeq" id="WP_209555546.1">
    <property type="nucleotide sequence ID" value="NZ_JAEDXU010000001.1"/>
</dbReference>
<dbReference type="Proteomes" id="UP000673375">
    <property type="component" value="Unassembled WGS sequence"/>
</dbReference>
<feature type="transmembrane region" description="Helical" evidence="2">
    <location>
        <begin position="89"/>
        <end position="109"/>
    </location>
</feature>
<dbReference type="GO" id="GO:0008237">
    <property type="term" value="F:metallopeptidase activity"/>
    <property type="evidence" value="ECO:0007669"/>
    <property type="project" value="UniProtKB-KW"/>
</dbReference>
<dbReference type="PANTHER" id="PTHR35797:SF1">
    <property type="entry name" value="PROTEASE"/>
    <property type="match status" value="1"/>
</dbReference>
<keyword evidence="2" id="KW-0812">Transmembrane</keyword>
<feature type="transmembrane region" description="Helical" evidence="2">
    <location>
        <begin position="6"/>
        <end position="27"/>
    </location>
</feature>
<comment type="similarity">
    <text evidence="1">Belongs to the UPF0177 family.</text>
</comment>
<dbReference type="EMBL" id="JAEDXU010000001">
    <property type="protein sequence ID" value="MBP1044742.1"/>
    <property type="molecule type" value="Genomic_DNA"/>
</dbReference>
<proteinExistence type="inferred from homology"/>
<feature type="transmembrane region" description="Helical" evidence="2">
    <location>
        <begin position="39"/>
        <end position="57"/>
    </location>
</feature>
<evidence type="ECO:0000256" key="1">
    <source>
        <dbReference type="ARBA" id="ARBA00009067"/>
    </source>
</evidence>
<gene>
    <name evidence="4" type="ORF">I6N96_00510</name>
</gene>
<organism evidence="4 5">
    <name type="scientific">Enterococcus larvae</name>
    <dbReference type="NCBI Taxonomy" id="2794352"/>
    <lineage>
        <taxon>Bacteria</taxon>
        <taxon>Bacillati</taxon>
        <taxon>Bacillota</taxon>
        <taxon>Bacilli</taxon>
        <taxon>Lactobacillales</taxon>
        <taxon>Enterococcaceae</taxon>
        <taxon>Enterococcus</taxon>
    </lineage>
</organism>
<keyword evidence="4" id="KW-0482">Metalloprotease</keyword>
<keyword evidence="4" id="KW-0378">Hydrolase</keyword>
<dbReference type="PANTHER" id="PTHR35797">
    <property type="entry name" value="PROTEASE-RELATED"/>
    <property type="match status" value="1"/>
</dbReference>